<reference evidence="1 2" key="1">
    <citation type="submission" date="2019-09" db="EMBL/GenBank/DDBJ databases">
        <title>Genome sequencing of strain KACC 19306.</title>
        <authorList>
            <person name="Heo J."/>
            <person name="Kim S.-J."/>
            <person name="Kim J.-S."/>
            <person name="Hong S.-B."/>
            <person name="Kwon S.-W."/>
        </authorList>
    </citation>
    <scope>NUCLEOTIDE SEQUENCE [LARGE SCALE GENOMIC DNA]</scope>
    <source>
        <strain evidence="1 2">KACC 19306</strain>
    </source>
</reference>
<dbReference type="OrthoDB" id="9854418at2"/>
<dbReference type="RefSeq" id="WP_149161625.1">
    <property type="nucleotide sequence ID" value="NZ_CP043505.1"/>
</dbReference>
<protein>
    <submittedName>
        <fullName evidence="1">Uncharacterized protein</fullName>
    </submittedName>
</protein>
<proteinExistence type="predicted"/>
<organism evidence="1 2">
    <name type="scientific">Agromyces intestinalis</name>
    <dbReference type="NCBI Taxonomy" id="2592652"/>
    <lineage>
        <taxon>Bacteria</taxon>
        <taxon>Bacillati</taxon>
        <taxon>Actinomycetota</taxon>
        <taxon>Actinomycetes</taxon>
        <taxon>Micrococcales</taxon>
        <taxon>Microbacteriaceae</taxon>
        <taxon>Agromyces</taxon>
    </lineage>
</organism>
<gene>
    <name evidence="1" type="ORF">FLP10_15130</name>
</gene>
<evidence type="ECO:0000313" key="1">
    <source>
        <dbReference type="EMBL" id="QEO15612.1"/>
    </source>
</evidence>
<dbReference type="KEGG" id="ail:FLP10_15130"/>
<name>A0A5C1YLC7_9MICO</name>
<keyword evidence="2" id="KW-1185">Reference proteome</keyword>
<sequence length="155" mass="17330">MNDYLNVPGTIPAYFARADVRKMEEVQLDYSHGSPVRRLSMLERATARVSARSVLDCPQGYSLLHEAALRLAVFESRHILEHASASWVARTLQSVLGNAHPVALRNAWQGWAILAALDRADLGVEVWLSREPDDPFGPWTRVRLSARCDELGAPR</sequence>
<dbReference type="Proteomes" id="UP000324678">
    <property type="component" value="Chromosome"/>
</dbReference>
<evidence type="ECO:0000313" key="2">
    <source>
        <dbReference type="Proteomes" id="UP000324678"/>
    </source>
</evidence>
<accession>A0A5C1YLC7</accession>
<dbReference type="EMBL" id="CP043505">
    <property type="protein sequence ID" value="QEO15612.1"/>
    <property type="molecule type" value="Genomic_DNA"/>
</dbReference>
<dbReference type="AlphaFoldDB" id="A0A5C1YLC7"/>